<proteinExistence type="predicted"/>
<dbReference type="EMBL" id="BLXT01000008">
    <property type="protein sequence ID" value="GFN73512.1"/>
    <property type="molecule type" value="Genomic_DNA"/>
</dbReference>
<dbReference type="SMART" id="SM00875">
    <property type="entry name" value="BACK"/>
    <property type="match status" value="1"/>
</dbReference>
<dbReference type="InterPro" id="IPR011333">
    <property type="entry name" value="SKP1/BTB/POZ_sf"/>
</dbReference>
<keyword evidence="6" id="KW-1185">Reference proteome</keyword>
<dbReference type="Gene3D" id="1.25.40.420">
    <property type="match status" value="1"/>
</dbReference>
<dbReference type="InterPro" id="IPR000210">
    <property type="entry name" value="BTB/POZ_dom"/>
</dbReference>
<feature type="domain" description="BTB" evidence="4">
    <location>
        <begin position="30"/>
        <end position="97"/>
    </location>
</feature>
<evidence type="ECO:0000256" key="3">
    <source>
        <dbReference type="SAM" id="MobiDB-lite"/>
    </source>
</evidence>
<evidence type="ECO:0000259" key="4">
    <source>
        <dbReference type="PROSITE" id="PS50097"/>
    </source>
</evidence>
<gene>
    <name evidence="5" type="ORF">PoB_000001800</name>
</gene>
<dbReference type="PANTHER" id="PTHR45632:SF3">
    <property type="entry name" value="KELCH-LIKE PROTEIN 32"/>
    <property type="match status" value="1"/>
</dbReference>
<dbReference type="InterPro" id="IPR011705">
    <property type="entry name" value="BACK"/>
</dbReference>
<evidence type="ECO:0000313" key="6">
    <source>
        <dbReference type="Proteomes" id="UP000735302"/>
    </source>
</evidence>
<dbReference type="SUPFAM" id="SSF54695">
    <property type="entry name" value="POZ domain"/>
    <property type="match status" value="1"/>
</dbReference>
<evidence type="ECO:0000256" key="1">
    <source>
        <dbReference type="ARBA" id="ARBA00022441"/>
    </source>
</evidence>
<dbReference type="Pfam" id="PF00651">
    <property type="entry name" value="BTB"/>
    <property type="match status" value="1"/>
</dbReference>
<feature type="region of interest" description="Disordered" evidence="3">
    <location>
        <begin position="210"/>
        <end position="237"/>
    </location>
</feature>
<dbReference type="CDD" id="cd18186">
    <property type="entry name" value="BTB_POZ_ZBTB_KLHL-like"/>
    <property type="match status" value="1"/>
</dbReference>
<organism evidence="5 6">
    <name type="scientific">Plakobranchus ocellatus</name>
    <dbReference type="NCBI Taxonomy" id="259542"/>
    <lineage>
        <taxon>Eukaryota</taxon>
        <taxon>Metazoa</taxon>
        <taxon>Spiralia</taxon>
        <taxon>Lophotrochozoa</taxon>
        <taxon>Mollusca</taxon>
        <taxon>Gastropoda</taxon>
        <taxon>Heterobranchia</taxon>
        <taxon>Euthyneura</taxon>
        <taxon>Panpulmonata</taxon>
        <taxon>Sacoglossa</taxon>
        <taxon>Placobranchoidea</taxon>
        <taxon>Plakobranchidae</taxon>
        <taxon>Plakobranchus</taxon>
    </lineage>
</organism>
<protein>
    <submittedName>
        <fullName evidence="5">Kelch-like protein 40a</fullName>
    </submittedName>
</protein>
<sequence length="643" mass="73438">MESTHHNPHERTAKGIVKDLAAYRDSSCLSDVTVIAGTTEFKCHRVILAATSQFFKTAFTCGFKEELEGKITLQTVDADTFSNILTCLYCGELNLTEENLLSFWKAAHFLQIGVAMTESEEFFKTILRIDNCFEFFFKIKLLSESSHHYALNFIADNFNNFRHLDSFNRLDLEDLKYLIYSDQLNISHEDDLLENLLNWAENDPCDINADSTLGDGDDAPEGESSMENVDTASGEANEGENLHEIQTDLDLKQLDHALKQNATRASHLADLLERTRYFLTSRSYLGERLSCHPLVRADARCVALVERITRYQLQSYLHTEWCPPAAMYRKKSKMVNCIVSAVTLNLTIRQHFECYLIICNPSQGKWLKVKTPIKISHYGVQAQAFCHNHKLYAFNGNGDLEACWVEANVWTNLGQHKILKHPFCILGDWLYSCCKGKNDGTAKLFRINLHMLPTRSDEKLPFQQAGLLNVDVESILKITSIDNTLVMFCRSQDGVYIIFFELFSRKSNIVLTEFKSQVDACLVTLRKDKEVFVLEEDGWFWRIRRCPGAKAFELVRESKLWDVTFHNGYKMCGAVLVRDKLLVVFSSNRKPPVKVLIENLAGVFDKVISITYPSKLLEDRLVQSFSGVIHAVMPETVFARESN</sequence>
<dbReference type="PANTHER" id="PTHR45632">
    <property type="entry name" value="LD33804P"/>
    <property type="match status" value="1"/>
</dbReference>
<accession>A0AAV3XSH2</accession>
<reference evidence="5 6" key="1">
    <citation type="journal article" date="2021" name="Elife">
        <title>Chloroplast acquisition without the gene transfer in kleptoplastic sea slugs, Plakobranchus ocellatus.</title>
        <authorList>
            <person name="Maeda T."/>
            <person name="Takahashi S."/>
            <person name="Yoshida T."/>
            <person name="Shimamura S."/>
            <person name="Takaki Y."/>
            <person name="Nagai Y."/>
            <person name="Toyoda A."/>
            <person name="Suzuki Y."/>
            <person name="Arimoto A."/>
            <person name="Ishii H."/>
            <person name="Satoh N."/>
            <person name="Nishiyama T."/>
            <person name="Hasebe M."/>
            <person name="Maruyama T."/>
            <person name="Minagawa J."/>
            <person name="Obokata J."/>
            <person name="Shigenobu S."/>
        </authorList>
    </citation>
    <scope>NUCLEOTIDE SEQUENCE [LARGE SCALE GENOMIC DNA]</scope>
</reference>
<keyword evidence="2" id="KW-0677">Repeat</keyword>
<dbReference type="AlphaFoldDB" id="A0AAV3XSH2"/>
<name>A0AAV3XSH2_9GAST</name>
<dbReference type="Pfam" id="PF07707">
    <property type="entry name" value="BACK"/>
    <property type="match status" value="1"/>
</dbReference>
<comment type="caution">
    <text evidence="5">The sequence shown here is derived from an EMBL/GenBank/DDBJ whole genome shotgun (WGS) entry which is preliminary data.</text>
</comment>
<keyword evidence="1" id="KW-0880">Kelch repeat</keyword>
<dbReference type="Gene3D" id="3.30.710.10">
    <property type="entry name" value="Potassium Channel Kv1.1, Chain A"/>
    <property type="match status" value="1"/>
</dbReference>
<evidence type="ECO:0000313" key="5">
    <source>
        <dbReference type="EMBL" id="GFN73512.1"/>
    </source>
</evidence>
<evidence type="ECO:0000256" key="2">
    <source>
        <dbReference type="ARBA" id="ARBA00022737"/>
    </source>
</evidence>
<dbReference type="SMART" id="SM00225">
    <property type="entry name" value="BTB"/>
    <property type="match status" value="1"/>
</dbReference>
<dbReference type="Proteomes" id="UP000735302">
    <property type="component" value="Unassembled WGS sequence"/>
</dbReference>
<dbReference type="PROSITE" id="PS50097">
    <property type="entry name" value="BTB"/>
    <property type="match status" value="1"/>
</dbReference>